<dbReference type="CDD" id="cd01949">
    <property type="entry name" value="GGDEF"/>
    <property type="match status" value="1"/>
</dbReference>
<feature type="domain" description="GGDEF" evidence="2">
    <location>
        <begin position="240"/>
        <end position="372"/>
    </location>
</feature>
<name>A0ABW3G7Y3_9NOCA</name>
<dbReference type="Gene3D" id="3.30.70.270">
    <property type="match status" value="1"/>
</dbReference>
<dbReference type="EMBL" id="JBHTIL010000001">
    <property type="protein sequence ID" value="MFD0926575.1"/>
    <property type="molecule type" value="Genomic_DNA"/>
</dbReference>
<sequence length="380" mass="40644">MGYGRDVVIRLPVALEQLGWVLLHWWRRADQFPWVSAYLADRQLIEPARLIMAVVTAMISLVPIVYVAGGDTTGIWTGLGTASAVVGVLGAAMWLVLPWPSATRSRLWVAVCDIGTAIGCLAQSEALGGIYGCAVFAVISGYIAIFHGARMLSAHLVFTVVFSVALAWRLVEAGSSGTVLATIAVVQTVLVAVMVPVVTQFLLETLSSEAAASEVDTLTGVLNRRGLDRALERMTAMNDRGVAVIVADLDNFKEINDRYGHRHGDSVLAQIAVRLREAVGTSGVVARIGGDEFVIADSLRWTDPTRLATHVLHTISAVTDPVVTASVGVVHMTGDMAGTHRLMATSLYTELADAAMYEAKRAGGNTVRTRVHHHQGGQAW</sequence>
<dbReference type="InterPro" id="IPR000160">
    <property type="entry name" value="GGDEF_dom"/>
</dbReference>
<dbReference type="GO" id="GO:0052621">
    <property type="term" value="F:diguanylate cyclase activity"/>
    <property type="evidence" value="ECO:0007669"/>
    <property type="project" value="UniProtKB-EC"/>
</dbReference>
<dbReference type="NCBIfam" id="TIGR00254">
    <property type="entry name" value="GGDEF"/>
    <property type="match status" value="1"/>
</dbReference>
<evidence type="ECO:0000259" key="2">
    <source>
        <dbReference type="PROSITE" id="PS50887"/>
    </source>
</evidence>
<dbReference type="PANTHER" id="PTHR45138:SF9">
    <property type="entry name" value="DIGUANYLATE CYCLASE DGCM-RELATED"/>
    <property type="match status" value="1"/>
</dbReference>
<evidence type="ECO:0000313" key="3">
    <source>
        <dbReference type="EMBL" id="MFD0926575.1"/>
    </source>
</evidence>
<comment type="caution">
    <text evidence="3">The sequence shown here is derived from an EMBL/GenBank/DDBJ whole genome shotgun (WGS) entry which is preliminary data.</text>
</comment>
<proteinExistence type="predicted"/>
<keyword evidence="1" id="KW-1133">Transmembrane helix</keyword>
<dbReference type="PROSITE" id="PS50887">
    <property type="entry name" value="GGDEF"/>
    <property type="match status" value="1"/>
</dbReference>
<dbReference type="InterPro" id="IPR029787">
    <property type="entry name" value="Nucleotide_cyclase"/>
</dbReference>
<keyword evidence="1" id="KW-0812">Transmembrane</keyword>
<dbReference type="Pfam" id="PF00990">
    <property type="entry name" value="GGDEF"/>
    <property type="match status" value="1"/>
</dbReference>
<keyword evidence="3" id="KW-0808">Transferase</keyword>
<keyword evidence="1" id="KW-0472">Membrane</keyword>
<feature type="transmembrane region" description="Helical" evidence="1">
    <location>
        <begin position="75"/>
        <end position="97"/>
    </location>
</feature>
<dbReference type="SUPFAM" id="SSF55073">
    <property type="entry name" value="Nucleotide cyclase"/>
    <property type="match status" value="1"/>
</dbReference>
<feature type="transmembrane region" description="Helical" evidence="1">
    <location>
        <begin position="50"/>
        <end position="69"/>
    </location>
</feature>
<keyword evidence="4" id="KW-1185">Reference proteome</keyword>
<keyword evidence="3" id="KW-0548">Nucleotidyltransferase</keyword>
<dbReference type="InterPro" id="IPR050469">
    <property type="entry name" value="Diguanylate_Cyclase"/>
</dbReference>
<dbReference type="EC" id="2.7.7.65" evidence="3"/>
<reference evidence="4" key="1">
    <citation type="journal article" date="2019" name="Int. J. Syst. Evol. Microbiol.">
        <title>The Global Catalogue of Microorganisms (GCM) 10K type strain sequencing project: providing services to taxonomists for standard genome sequencing and annotation.</title>
        <authorList>
            <consortium name="The Broad Institute Genomics Platform"/>
            <consortium name="The Broad Institute Genome Sequencing Center for Infectious Disease"/>
            <person name="Wu L."/>
            <person name="Ma J."/>
        </authorList>
    </citation>
    <scope>NUCLEOTIDE SEQUENCE [LARGE SCALE GENOMIC DNA]</scope>
    <source>
        <strain evidence="4">CCUG 50873</strain>
    </source>
</reference>
<organism evidence="3 4">
    <name type="scientific">Williamsia deligens</name>
    <dbReference type="NCBI Taxonomy" id="321325"/>
    <lineage>
        <taxon>Bacteria</taxon>
        <taxon>Bacillati</taxon>
        <taxon>Actinomycetota</taxon>
        <taxon>Actinomycetes</taxon>
        <taxon>Mycobacteriales</taxon>
        <taxon>Nocardiaceae</taxon>
        <taxon>Williamsia</taxon>
    </lineage>
</organism>
<feature type="transmembrane region" description="Helical" evidence="1">
    <location>
        <begin position="178"/>
        <end position="203"/>
    </location>
</feature>
<gene>
    <name evidence="3" type="ORF">ACFQ04_12600</name>
</gene>
<evidence type="ECO:0000256" key="1">
    <source>
        <dbReference type="SAM" id="Phobius"/>
    </source>
</evidence>
<feature type="transmembrane region" description="Helical" evidence="1">
    <location>
        <begin position="126"/>
        <end position="146"/>
    </location>
</feature>
<dbReference type="SMART" id="SM00267">
    <property type="entry name" value="GGDEF"/>
    <property type="match status" value="1"/>
</dbReference>
<protein>
    <submittedName>
        <fullName evidence="3">Diguanylate cyclase</fullName>
        <ecNumber evidence="3">2.7.7.65</ecNumber>
    </submittedName>
</protein>
<accession>A0ABW3G7Y3</accession>
<feature type="transmembrane region" description="Helical" evidence="1">
    <location>
        <begin position="152"/>
        <end position="171"/>
    </location>
</feature>
<dbReference type="RefSeq" id="WP_253645558.1">
    <property type="nucleotide sequence ID" value="NZ_BAAAMO010000002.1"/>
</dbReference>
<dbReference type="PANTHER" id="PTHR45138">
    <property type="entry name" value="REGULATORY COMPONENTS OF SENSORY TRANSDUCTION SYSTEM"/>
    <property type="match status" value="1"/>
</dbReference>
<dbReference type="InterPro" id="IPR043128">
    <property type="entry name" value="Rev_trsase/Diguanyl_cyclase"/>
</dbReference>
<evidence type="ECO:0000313" key="4">
    <source>
        <dbReference type="Proteomes" id="UP001597068"/>
    </source>
</evidence>
<dbReference type="Proteomes" id="UP001597068">
    <property type="component" value="Unassembled WGS sequence"/>
</dbReference>